<evidence type="ECO:0000256" key="5">
    <source>
        <dbReference type="ARBA" id="ARBA00023136"/>
    </source>
</evidence>
<feature type="transmembrane region" description="Helical" evidence="7">
    <location>
        <begin position="373"/>
        <end position="394"/>
    </location>
</feature>
<dbReference type="PANTHER" id="PTHR43124">
    <property type="entry name" value="PURINE EFFLUX PUMP PBUE"/>
    <property type="match status" value="1"/>
</dbReference>
<accession>A0ABW2F3D7</accession>
<feature type="transmembrane region" description="Helical" evidence="7">
    <location>
        <begin position="225"/>
        <end position="248"/>
    </location>
</feature>
<dbReference type="InterPro" id="IPR011701">
    <property type="entry name" value="MFS"/>
</dbReference>
<dbReference type="PANTHER" id="PTHR43124:SF10">
    <property type="entry name" value="PURINE EFFLUX PUMP PBUE"/>
    <property type="match status" value="1"/>
</dbReference>
<evidence type="ECO:0000256" key="7">
    <source>
        <dbReference type="SAM" id="Phobius"/>
    </source>
</evidence>
<dbReference type="InterPro" id="IPR050189">
    <property type="entry name" value="MFS_Efflux_Transporters"/>
</dbReference>
<proteinExistence type="predicted"/>
<feature type="transmembrane region" description="Helical" evidence="7">
    <location>
        <begin position="30"/>
        <end position="52"/>
    </location>
</feature>
<keyword evidence="9" id="KW-1185">Reference proteome</keyword>
<feature type="transmembrane region" description="Helical" evidence="7">
    <location>
        <begin position="182"/>
        <end position="204"/>
    </location>
</feature>
<dbReference type="EMBL" id="JBHSZP010000038">
    <property type="protein sequence ID" value="MFC7091558.1"/>
    <property type="molecule type" value="Genomic_DNA"/>
</dbReference>
<feature type="transmembrane region" description="Helical" evidence="7">
    <location>
        <begin position="315"/>
        <end position="334"/>
    </location>
</feature>
<keyword evidence="3 7" id="KW-0812">Transmembrane</keyword>
<protein>
    <submittedName>
        <fullName evidence="8">MFS transporter</fullName>
    </submittedName>
</protein>
<evidence type="ECO:0000256" key="6">
    <source>
        <dbReference type="SAM" id="MobiDB-lite"/>
    </source>
</evidence>
<feature type="transmembrane region" description="Helical" evidence="7">
    <location>
        <begin position="122"/>
        <end position="140"/>
    </location>
</feature>
<organism evidence="8 9">
    <name type="scientific">Halomonas salifodinae</name>
    <dbReference type="NCBI Taxonomy" id="438745"/>
    <lineage>
        <taxon>Bacteria</taxon>
        <taxon>Pseudomonadati</taxon>
        <taxon>Pseudomonadota</taxon>
        <taxon>Gammaproteobacteria</taxon>
        <taxon>Oceanospirillales</taxon>
        <taxon>Halomonadaceae</taxon>
        <taxon>Halomonas</taxon>
    </lineage>
</organism>
<dbReference type="InterPro" id="IPR036259">
    <property type="entry name" value="MFS_trans_sf"/>
</dbReference>
<evidence type="ECO:0000313" key="9">
    <source>
        <dbReference type="Proteomes" id="UP001596411"/>
    </source>
</evidence>
<dbReference type="Pfam" id="PF07690">
    <property type="entry name" value="MFS_1"/>
    <property type="match status" value="1"/>
</dbReference>
<reference evidence="9" key="1">
    <citation type="journal article" date="2019" name="Int. J. Syst. Evol. Microbiol.">
        <title>The Global Catalogue of Microorganisms (GCM) 10K type strain sequencing project: providing services to taxonomists for standard genome sequencing and annotation.</title>
        <authorList>
            <consortium name="The Broad Institute Genomics Platform"/>
            <consortium name="The Broad Institute Genome Sequencing Center for Infectious Disease"/>
            <person name="Wu L."/>
            <person name="Ma J."/>
        </authorList>
    </citation>
    <scope>NUCLEOTIDE SEQUENCE [LARGE SCALE GENOMIC DNA]</scope>
    <source>
        <strain evidence="9">CGMCC 1.13666</strain>
    </source>
</reference>
<evidence type="ECO:0000313" key="8">
    <source>
        <dbReference type="EMBL" id="MFC7091558.1"/>
    </source>
</evidence>
<keyword evidence="5 7" id="KW-0472">Membrane</keyword>
<keyword evidence="4 7" id="KW-1133">Transmembrane helix</keyword>
<feature type="transmembrane region" description="Helical" evidence="7">
    <location>
        <begin position="95"/>
        <end position="116"/>
    </location>
</feature>
<feature type="transmembrane region" description="Helical" evidence="7">
    <location>
        <begin position="64"/>
        <end position="88"/>
    </location>
</feature>
<dbReference type="Proteomes" id="UP001596411">
    <property type="component" value="Unassembled WGS sequence"/>
</dbReference>
<feature type="transmembrane region" description="Helical" evidence="7">
    <location>
        <begin position="290"/>
        <end position="309"/>
    </location>
</feature>
<feature type="transmembrane region" description="Helical" evidence="7">
    <location>
        <begin position="152"/>
        <end position="170"/>
    </location>
</feature>
<dbReference type="SUPFAM" id="SSF103473">
    <property type="entry name" value="MFS general substrate transporter"/>
    <property type="match status" value="1"/>
</dbReference>
<comment type="caution">
    <text evidence="8">The sequence shown here is derived from an EMBL/GenBank/DDBJ whole genome shotgun (WGS) entry which is preliminary data.</text>
</comment>
<gene>
    <name evidence="8" type="ORF">ACFQH5_18605</name>
</gene>
<feature type="transmembrane region" description="Helical" evidence="7">
    <location>
        <begin position="260"/>
        <end position="283"/>
    </location>
</feature>
<sequence>MTPDPHSPAGSEPASRVSPTRRLDPDGYPATFLVSLAGFGGLVVLAVLPLMITSLVVELGHTEAQAGLVVSANLFGTALGMLGVAALLRRTGLKALAAVGAGLILACELASLGITALEPLTLVRLASGLGGGLLAGAAYAWAARRRSPERGFAMLLLLQFLGAGLLLFLLEAPVARFGLSALYLTFAGCALLALLCIPAMGRTAPDASAPLGSARRGTASIWRDWRLWGLLLAIALFEIANAGAWAFLQSFGQALALPEAQIHGVTVIAGGIGGVGALAVMWLGERRGRTLPLAGGLLLSLAATAALLLERGLLPYATAVMVLSICWAFTLPYLQGALAQLDRYGELTAIGSFVIMFSVALGPWLVGMTIANGGIALGLLLILGCFAACLATALPVTRRTDASPTPTKEITP</sequence>
<feature type="region of interest" description="Disordered" evidence="6">
    <location>
        <begin position="1"/>
        <end position="22"/>
    </location>
</feature>
<feature type="transmembrane region" description="Helical" evidence="7">
    <location>
        <begin position="346"/>
        <end position="367"/>
    </location>
</feature>
<evidence type="ECO:0000256" key="2">
    <source>
        <dbReference type="ARBA" id="ARBA00022475"/>
    </source>
</evidence>
<dbReference type="Gene3D" id="1.20.1250.20">
    <property type="entry name" value="MFS general substrate transporter like domains"/>
    <property type="match status" value="1"/>
</dbReference>
<evidence type="ECO:0000256" key="1">
    <source>
        <dbReference type="ARBA" id="ARBA00004651"/>
    </source>
</evidence>
<keyword evidence="2" id="KW-1003">Cell membrane</keyword>
<name>A0ABW2F3D7_9GAMM</name>
<evidence type="ECO:0000256" key="4">
    <source>
        <dbReference type="ARBA" id="ARBA00022989"/>
    </source>
</evidence>
<comment type="subcellular location">
    <subcellularLocation>
        <location evidence="1">Cell membrane</location>
        <topology evidence="1">Multi-pass membrane protein</topology>
    </subcellularLocation>
</comment>
<dbReference type="RefSeq" id="WP_346061332.1">
    <property type="nucleotide sequence ID" value="NZ_BAAADR010000004.1"/>
</dbReference>
<evidence type="ECO:0000256" key="3">
    <source>
        <dbReference type="ARBA" id="ARBA00022692"/>
    </source>
</evidence>